<evidence type="ECO:0000313" key="10">
    <source>
        <dbReference type="Proteomes" id="UP000596742"/>
    </source>
</evidence>
<comment type="caution">
    <text evidence="9">The sequence shown here is derived from an EMBL/GenBank/DDBJ whole genome shotgun (WGS) entry which is preliminary data.</text>
</comment>
<dbReference type="GO" id="GO:0005543">
    <property type="term" value="F:phospholipid binding"/>
    <property type="evidence" value="ECO:0007669"/>
    <property type="project" value="TreeGrafter"/>
</dbReference>
<feature type="binding site" evidence="4">
    <location>
        <position position="43"/>
    </location>
    <ligand>
        <name>Ca(2+)</name>
        <dbReference type="ChEBI" id="CHEBI:29108"/>
    </ligand>
</feature>
<dbReference type="Gene3D" id="1.20.90.10">
    <property type="entry name" value="Phospholipase A2 domain"/>
    <property type="match status" value="1"/>
</dbReference>
<evidence type="ECO:0000256" key="6">
    <source>
        <dbReference type="RuleBase" id="RU003654"/>
    </source>
</evidence>
<dbReference type="EC" id="3.1.1.4" evidence="7"/>
<dbReference type="GO" id="GO:0016042">
    <property type="term" value="P:lipid catabolic process"/>
    <property type="evidence" value="ECO:0007669"/>
    <property type="project" value="InterPro"/>
</dbReference>
<dbReference type="PANTHER" id="PTHR11716">
    <property type="entry name" value="PHOSPHOLIPASE A2 FAMILY MEMBER"/>
    <property type="match status" value="1"/>
</dbReference>
<dbReference type="GO" id="GO:0047498">
    <property type="term" value="F:calcium-dependent phospholipase A2 activity"/>
    <property type="evidence" value="ECO:0007669"/>
    <property type="project" value="TreeGrafter"/>
</dbReference>
<dbReference type="GO" id="GO:0005509">
    <property type="term" value="F:calcium ion binding"/>
    <property type="evidence" value="ECO:0007669"/>
    <property type="project" value="InterPro"/>
</dbReference>
<dbReference type="InterPro" id="IPR001211">
    <property type="entry name" value="PLA2"/>
</dbReference>
<organism evidence="9 10">
    <name type="scientific">Mytilus galloprovincialis</name>
    <name type="common">Mediterranean mussel</name>
    <dbReference type="NCBI Taxonomy" id="29158"/>
    <lineage>
        <taxon>Eukaryota</taxon>
        <taxon>Metazoa</taxon>
        <taxon>Spiralia</taxon>
        <taxon>Lophotrochozoa</taxon>
        <taxon>Mollusca</taxon>
        <taxon>Bivalvia</taxon>
        <taxon>Autobranchia</taxon>
        <taxon>Pteriomorphia</taxon>
        <taxon>Mytilida</taxon>
        <taxon>Mytiloidea</taxon>
        <taxon>Mytilidae</taxon>
        <taxon>Mytilinae</taxon>
        <taxon>Mytilus</taxon>
    </lineage>
</organism>
<dbReference type="PANTHER" id="PTHR11716:SF51">
    <property type="entry name" value="PHOSPHOLIPASE A2"/>
    <property type="match status" value="1"/>
</dbReference>
<dbReference type="Proteomes" id="UP000596742">
    <property type="component" value="Unassembled WGS sequence"/>
</dbReference>
<proteinExistence type="inferred from homology"/>
<comment type="cofactor">
    <cofactor evidence="4">
        <name>Ca(2+)</name>
        <dbReference type="ChEBI" id="CHEBI:29108"/>
    </cofactor>
    <text evidence="4">Binds 1 Ca(2+) ion per subunit.</text>
</comment>
<reference evidence="9" key="1">
    <citation type="submission" date="2018-11" db="EMBL/GenBank/DDBJ databases">
        <authorList>
            <person name="Alioto T."/>
            <person name="Alioto T."/>
        </authorList>
    </citation>
    <scope>NUCLEOTIDE SEQUENCE</scope>
</reference>
<dbReference type="InterPro" id="IPR033113">
    <property type="entry name" value="PLA2_histidine"/>
</dbReference>
<keyword evidence="2 7" id="KW-0964">Secreted</keyword>
<gene>
    <name evidence="9" type="ORF">MGAL_10B060167</name>
</gene>
<dbReference type="GO" id="GO:0050482">
    <property type="term" value="P:arachidonate secretion"/>
    <property type="evidence" value="ECO:0007669"/>
    <property type="project" value="InterPro"/>
</dbReference>
<evidence type="ECO:0000256" key="2">
    <source>
        <dbReference type="ARBA" id="ARBA00022525"/>
    </source>
</evidence>
<keyword evidence="3 5" id="KW-1015">Disulfide bond</keyword>
<dbReference type="Pfam" id="PF00068">
    <property type="entry name" value="Phospholip_A2_1"/>
    <property type="match status" value="1"/>
</dbReference>
<feature type="domain" description="Phospholipase A2-like central" evidence="8">
    <location>
        <begin position="17"/>
        <end position="102"/>
    </location>
</feature>
<name>A0A8B6C5Y8_MYTGA</name>
<evidence type="ECO:0000256" key="3">
    <source>
        <dbReference type="ARBA" id="ARBA00023157"/>
    </source>
</evidence>
<evidence type="ECO:0000259" key="8">
    <source>
        <dbReference type="SMART" id="SM00085"/>
    </source>
</evidence>
<protein>
    <recommendedName>
        <fullName evidence="7">Phospholipase A2</fullName>
        <ecNumber evidence="7">3.1.1.4</ecNumber>
    </recommendedName>
</protein>
<evidence type="ECO:0000313" key="9">
    <source>
        <dbReference type="EMBL" id="VDH99523.1"/>
    </source>
</evidence>
<comment type="catalytic activity">
    <reaction evidence="7">
        <text>a 1,2-diacyl-sn-glycero-3-phosphocholine + H2O = a 1-acyl-sn-glycero-3-phosphocholine + a fatty acid + H(+)</text>
        <dbReference type="Rhea" id="RHEA:15801"/>
        <dbReference type="ChEBI" id="CHEBI:15377"/>
        <dbReference type="ChEBI" id="CHEBI:15378"/>
        <dbReference type="ChEBI" id="CHEBI:28868"/>
        <dbReference type="ChEBI" id="CHEBI:57643"/>
        <dbReference type="ChEBI" id="CHEBI:58168"/>
        <dbReference type="EC" id="3.1.1.4"/>
    </reaction>
</comment>
<dbReference type="AlphaFoldDB" id="A0A8B6C5Y8"/>
<accession>A0A8B6C5Y8</accession>
<feature type="disulfide bond" evidence="5">
    <location>
        <begin position="44"/>
        <end position="60"/>
    </location>
</feature>
<comment type="subcellular location">
    <subcellularLocation>
        <location evidence="1 7">Secreted</location>
    </subcellularLocation>
</comment>
<evidence type="ECO:0000256" key="5">
    <source>
        <dbReference type="PIRSR" id="PIRSR601211-3"/>
    </source>
</evidence>
<evidence type="ECO:0000256" key="7">
    <source>
        <dbReference type="RuleBase" id="RU361236"/>
    </source>
</evidence>
<dbReference type="GO" id="GO:0005576">
    <property type="term" value="C:extracellular region"/>
    <property type="evidence" value="ECO:0007669"/>
    <property type="project" value="UniProtKB-SubCell"/>
</dbReference>
<dbReference type="SMART" id="SM00085">
    <property type="entry name" value="PA2c"/>
    <property type="match status" value="1"/>
</dbReference>
<evidence type="ECO:0000256" key="4">
    <source>
        <dbReference type="PIRSR" id="PIRSR601211-2"/>
    </source>
</evidence>
<sequence length="104" mass="12124">MVYSYKGEARTVRHKRALQQLEYQIKYHFGEDRATTLLNYGCYCGKSGESDPLDDVDQCCKYHEDCYDREEDCLPKTLFYEFNLGNKTVNCESASLSQKDDKPL</sequence>
<dbReference type="EMBL" id="UYJE01001147">
    <property type="protein sequence ID" value="VDH99523.1"/>
    <property type="molecule type" value="Genomic_DNA"/>
</dbReference>
<keyword evidence="4" id="KW-0479">Metal-binding</keyword>
<keyword evidence="7" id="KW-0443">Lipid metabolism</keyword>
<keyword evidence="7" id="KW-0378">Hydrolase</keyword>
<dbReference type="OrthoDB" id="6038841at2759"/>
<dbReference type="PRINTS" id="PR00389">
    <property type="entry name" value="PHPHLIPASEA2"/>
</dbReference>
<dbReference type="InterPro" id="IPR016090">
    <property type="entry name" value="PLA2-like_dom"/>
</dbReference>
<dbReference type="InterPro" id="IPR036444">
    <property type="entry name" value="PLipase_A2_dom_sf"/>
</dbReference>
<dbReference type="PROSITE" id="PS00118">
    <property type="entry name" value="PA2_HIS"/>
    <property type="match status" value="1"/>
</dbReference>
<comment type="similarity">
    <text evidence="6">Belongs to the phospholipase A2 family.</text>
</comment>
<keyword evidence="10" id="KW-1185">Reference proteome</keyword>
<feature type="binding site" evidence="4">
    <location>
        <position position="45"/>
    </location>
    <ligand>
        <name>Ca(2+)</name>
        <dbReference type="ChEBI" id="CHEBI:29108"/>
    </ligand>
</feature>
<dbReference type="GO" id="GO:0006644">
    <property type="term" value="P:phospholipid metabolic process"/>
    <property type="evidence" value="ECO:0007669"/>
    <property type="project" value="InterPro"/>
</dbReference>
<keyword evidence="4 7" id="KW-0106">Calcium</keyword>
<dbReference type="SUPFAM" id="SSF48619">
    <property type="entry name" value="Phospholipase A2, PLA2"/>
    <property type="match status" value="1"/>
</dbReference>
<evidence type="ECO:0000256" key="1">
    <source>
        <dbReference type="ARBA" id="ARBA00004613"/>
    </source>
</evidence>